<dbReference type="Proteomes" id="UP001341840">
    <property type="component" value="Unassembled WGS sequence"/>
</dbReference>
<comment type="caution">
    <text evidence="1">The sequence shown here is derived from an EMBL/GenBank/DDBJ whole genome shotgun (WGS) entry which is preliminary data.</text>
</comment>
<gene>
    <name evidence="1" type="ORF">PIB30_034185</name>
</gene>
<accession>A0ABU6QD99</accession>
<name>A0ABU6QD99_9FABA</name>
<protein>
    <submittedName>
        <fullName evidence="1">Uncharacterized protein</fullName>
    </submittedName>
</protein>
<organism evidence="1 2">
    <name type="scientific">Stylosanthes scabra</name>
    <dbReference type="NCBI Taxonomy" id="79078"/>
    <lineage>
        <taxon>Eukaryota</taxon>
        <taxon>Viridiplantae</taxon>
        <taxon>Streptophyta</taxon>
        <taxon>Embryophyta</taxon>
        <taxon>Tracheophyta</taxon>
        <taxon>Spermatophyta</taxon>
        <taxon>Magnoliopsida</taxon>
        <taxon>eudicotyledons</taxon>
        <taxon>Gunneridae</taxon>
        <taxon>Pentapetalae</taxon>
        <taxon>rosids</taxon>
        <taxon>fabids</taxon>
        <taxon>Fabales</taxon>
        <taxon>Fabaceae</taxon>
        <taxon>Papilionoideae</taxon>
        <taxon>50 kb inversion clade</taxon>
        <taxon>dalbergioids sensu lato</taxon>
        <taxon>Dalbergieae</taxon>
        <taxon>Pterocarpus clade</taxon>
        <taxon>Stylosanthes</taxon>
    </lineage>
</organism>
<keyword evidence="2" id="KW-1185">Reference proteome</keyword>
<proteinExistence type="predicted"/>
<evidence type="ECO:0000313" key="1">
    <source>
        <dbReference type="EMBL" id="MED6109498.1"/>
    </source>
</evidence>
<dbReference type="EMBL" id="JASCZI010000158">
    <property type="protein sequence ID" value="MED6109498.1"/>
    <property type="molecule type" value="Genomic_DNA"/>
</dbReference>
<reference evidence="1 2" key="1">
    <citation type="journal article" date="2023" name="Plants (Basel)">
        <title>Bridging the Gap: Combining Genomics and Transcriptomics Approaches to Understand Stylosanthes scabra, an Orphan Legume from the Brazilian Caatinga.</title>
        <authorList>
            <person name="Ferreira-Neto J.R.C."/>
            <person name="da Silva M.D."/>
            <person name="Binneck E."/>
            <person name="de Melo N.F."/>
            <person name="da Silva R.H."/>
            <person name="de Melo A.L.T.M."/>
            <person name="Pandolfi V."/>
            <person name="Bustamante F.O."/>
            <person name="Brasileiro-Vidal A.C."/>
            <person name="Benko-Iseppon A.M."/>
        </authorList>
    </citation>
    <scope>NUCLEOTIDE SEQUENCE [LARGE SCALE GENOMIC DNA]</scope>
    <source>
        <tissue evidence="1">Leaves</tissue>
    </source>
</reference>
<evidence type="ECO:0000313" key="2">
    <source>
        <dbReference type="Proteomes" id="UP001341840"/>
    </source>
</evidence>
<sequence>MCCRIHMRSQHLQNGTSKDLQWQAQRSQSLQCPQLNPPYGHYRLQNFRIRLRLGLLEINLILTPQLVLPLQHQVQVQVLHWLPHQAIPPTKVQQPLPPDPPPL</sequence>